<accession>A0A1X2G6N6</accession>
<dbReference type="Pfam" id="PF05712">
    <property type="entry name" value="MRG"/>
    <property type="match status" value="1"/>
</dbReference>
<organism evidence="8 9">
    <name type="scientific">Hesseltinella vesiculosa</name>
    <dbReference type="NCBI Taxonomy" id="101127"/>
    <lineage>
        <taxon>Eukaryota</taxon>
        <taxon>Fungi</taxon>
        <taxon>Fungi incertae sedis</taxon>
        <taxon>Mucoromycota</taxon>
        <taxon>Mucoromycotina</taxon>
        <taxon>Mucoromycetes</taxon>
        <taxon>Mucorales</taxon>
        <taxon>Cunninghamellaceae</taxon>
        <taxon>Hesseltinella</taxon>
    </lineage>
</organism>
<dbReference type="STRING" id="101127.A0A1X2G6N6"/>
<dbReference type="Proteomes" id="UP000242146">
    <property type="component" value="Unassembled WGS sequence"/>
</dbReference>
<keyword evidence="5" id="KW-0539">Nucleus</keyword>
<evidence type="ECO:0000256" key="1">
    <source>
        <dbReference type="ARBA" id="ARBA00004123"/>
    </source>
</evidence>
<dbReference type="InterPro" id="IPR008676">
    <property type="entry name" value="MRG"/>
</dbReference>
<gene>
    <name evidence="8" type="ORF">DM01DRAFT_1339514</name>
</gene>
<dbReference type="OrthoDB" id="124855at2759"/>
<dbReference type="GO" id="GO:0006355">
    <property type="term" value="P:regulation of DNA-templated transcription"/>
    <property type="evidence" value="ECO:0007669"/>
    <property type="project" value="InterPro"/>
</dbReference>
<evidence type="ECO:0000259" key="7">
    <source>
        <dbReference type="Pfam" id="PF05712"/>
    </source>
</evidence>
<dbReference type="PANTHER" id="PTHR10880:SF15">
    <property type="entry name" value="MSL COMPLEX SUBUNIT 3"/>
    <property type="match status" value="1"/>
</dbReference>
<dbReference type="Gene3D" id="1.10.274.30">
    <property type="entry name" value="MRG domain"/>
    <property type="match status" value="1"/>
</dbReference>
<dbReference type="GO" id="GO:0000123">
    <property type="term" value="C:histone acetyltransferase complex"/>
    <property type="evidence" value="ECO:0007669"/>
    <property type="project" value="TreeGrafter"/>
</dbReference>
<reference evidence="8 9" key="1">
    <citation type="submission" date="2016-07" db="EMBL/GenBank/DDBJ databases">
        <title>Pervasive Adenine N6-methylation of Active Genes in Fungi.</title>
        <authorList>
            <consortium name="DOE Joint Genome Institute"/>
            <person name="Mondo S.J."/>
            <person name="Dannebaum R.O."/>
            <person name="Kuo R.C."/>
            <person name="Labutti K."/>
            <person name="Haridas S."/>
            <person name="Kuo A."/>
            <person name="Salamov A."/>
            <person name="Ahrendt S.R."/>
            <person name="Lipzen A."/>
            <person name="Sullivan W."/>
            <person name="Andreopoulos W.B."/>
            <person name="Clum A."/>
            <person name="Lindquist E."/>
            <person name="Daum C."/>
            <person name="Ramamoorthy G.K."/>
            <person name="Gryganskyi A."/>
            <person name="Culley D."/>
            <person name="Magnuson J.K."/>
            <person name="James T.Y."/>
            <person name="O'Malley M.A."/>
            <person name="Stajich J.E."/>
            <person name="Spatafora J.W."/>
            <person name="Visel A."/>
            <person name="Grigoriev I.V."/>
        </authorList>
    </citation>
    <scope>NUCLEOTIDE SEQUENCE [LARGE SCALE GENOMIC DNA]</scope>
    <source>
        <strain evidence="8 9">NRRL 3301</strain>
    </source>
</reference>
<evidence type="ECO:0000256" key="4">
    <source>
        <dbReference type="ARBA" id="ARBA00023163"/>
    </source>
</evidence>
<sequence>MQPKRKSAKSNDTLDTRGRKRTRDASVDIKTEDKQNEPAFRLAMPKTLKGLLIDDWESINKAHQVVKLPSTMTVTDILNRYLKNRKSHDEMVEQTIQGLKLYFNHSLNTMLLYRSERKQYDNIHGSYPDKELTDIYGLEHFLRLFGKVRWLMSRAQPLFFF</sequence>
<keyword evidence="4" id="KW-0804">Transcription</keyword>
<keyword evidence="3" id="KW-0805">Transcription regulation</keyword>
<evidence type="ECO:0000256" key="2">
    <source>
        <dbReference type="ARBA" id="ARBA00022853"/>
    </source>
</evidence>
<keyword evidence="9" id="KW-1185">Reference proteome</keyword>
<dbReference type="PROSITE" id="PS51640">
    <property type="entry name" value="MRG"/>
    <property type="match status" value="1"/>
</dbReference>
<dbReference type="PANTHER" id="PTHR10880">
    <property type="entry name" value="MORTALITY FACTOR 4-LIKE PROTEIN"/>
    <property type="match status" value="1"/>
</dbReference>
<feature type="region of interest" description="Disordered" evidence="6">
    <location>
        <begin position="1"/>
        <end position="32"/>
    </location>
</feature>
<evidence type="ECO:0000256" key="6">
    <source>
        <dbReference type="SAM" id="MobiDB-lite"/>
    </source>
</evidence>
<keyword evidence="2" id="KW-0156">Chromatin regulator</keyword>
<proteinExistence type="predicted"/>
<feature type="compositionally biased region" description="Basic and acidic residues" evidence="6">
    <location>
        <begin position="12"/>
        <end position="32"/>
    </location>
</feature>
<comment type="subcellular location">
    <subcellularLocation>
        <location evidence="1">Nucleus</location>
    </subcellularLocation>
</comment>
<evidence type="ECO:0000313" key="8">
    <source>
        <dbReference type="EMBL" id="ORX46510.1"/>
    </source>
</evidence>
<dbReference type="InterPro" id="IPR026541">
    <property type="entry name" value="MRG_dom"/>
</dbReference>
<comment type="caution">
    <text evidence="8">The sequence shown here is derived from an EMBL/GenBank/DDBJ whole genome shotgun (WGS) entry which is preliminary data.</text>
</comment>
<protein>
    <submittedName>
        <fullName evidence="8">MRG-domain-containing protein</fullName>
    </submittedName>
</protein>
<name>A0A1X2G6N6_9FUNG</name>
<dbReference type="InterPro" id="IPR038217">
    <property type="entry name" value="MRG_C_sf"/>
</dbReference>
<dbReference type="EMBL" id="MCGT01000037">
    <property type="protein sequence ID" value="ORX46510.1"/>
    <property type="molecule type" value="Genomic_DNA"/>
</dbReference>
<dbReference type="GO" id="GO:0005634">
    <property type="term" value="C:nucleus"/>
    <property type="evidence" value="ECO:0007669"/>
    <property type="project" value="UniProtKB-SubCell"/>
</dbReference>
<evidence type="ECO:0000313" key="9">
    <source>
        <dbReference type="Proteomes" id="UP000242146"/>
    </source>
</evidence>
<evidence type="ECO:0000256" key="5">
    <source>
        <dbReference type="ARBA" id="ARBA00023242"/>
    </source>
</evidence>
<evidence type="ECO:0000256" key="3">
    <source>
        <dbReference type="ARBA" id="ARBA00023015"/>
    </source>
</evidence>
<dbReference type="GO" id="GO:0006325">
    <property type="term" value="P:chromatin organization"/>
    <property type="evidence" value="ECO:0007669"/>
    <property type="project" value="UniProtKB-KW"/>
</dbReference>
<dbReference type="AlphaFoldDB" id="A0A1X2G6N6"/>
<feature type="domain" description="MRG" evidence="7">
    <location>
        <begin position="20"/>
        <end position="148"/>
    </location>
</feature>